<dbReference type="AlphaFoldDB" id="A0A2P1BPR7"/>
<proteinExistence type="predicted"/>
<geneLocation type="plasmid" evidence="2">
    <name>pUJ-84KPC</name>
</geneLocation>
<name>A0A2P1BPR7_KLEPN</name>
<protein>
    <submittedName>
        <fullName evidence="2">Uncharacterized protein</fullName>
    </submittedName>
</protein>
<evidence type="ECO:0000256" key="1">
    <source>
        <dbReference type="SAM" id="MobiDB-lite"/>
    </source>
</evidence>
<accession>A0A2P1BPR7</accession>
<evidence type="ECO:0000313" key="2">
    <source>
        <dbReference type="EMBL" id="AVI43722.1"/>
    </source>
</evidence>
<sequence>MLAVTVGIAFQHHGLHVVEQHCGHTAQIVKSQQQESRTDSKDSSGTKVTNVMRLYPSVATKADMGIWPGARPRNQPATAVRSVSKRTTAADTLERGFPDSGRWQAARWGGPARPVAADKIQMAPVCGAWFTGWYRATDGSRR</sequence>
<keyword evidence="2" id="KW-0614">Plasmid</keyword>
<feature type="region of interest" description="Disordered" evidence="1">
    <location>
        <begin position="65"/>
        <end position="108"/>
    </location>
</feature>
<dbReference type="EMBL" id="MG700550">
    <property type="protein sequence ID" value="AVI43722.1"/>
    <property type="molecule type" value="Genomic_DNA"/>
</dbReference>
<organism evidence="2">
    <name type="scientific">Klebsiella pneumoniae</name>
    <dbReference type="NCBI Taxonomy" id="573"/>
    <lineage>
        <taxon>Bacteria</taxon>
        <taxon>Pseudomonadati</taxon>
        <taxon>Pseudomonadota</taxon>
        <taxon>Gammaproteobacteria</taxon>
        <taxon>Enterobacterales</taxon>
        <taxon>Enterobacteriaceae</taxon>
        <taxon>Klebsiella/Raoultella group</taxon>
        <taxon>Klebsiella</taxon>
        <taxon>Klebsiella pneumoniae complex</taxon>
    </lineage>
</organism>
<reference evidence="2" key="1">
    <citation type="submission" date="2017-12" db="EMBL/GenBank/DDBJ databases">
        <title>Insights into the successfully spreading KPC-encoding IncII plasmids.</title>
        <authorList>
            <person name="Brandt C."/>
            <person name="Pletz M.W."/>
            <person name="Makarewicz O."/>
        </authorList>
    </citation>
    <scope>NUCLEOTIDE SEQUENCE</scope>
    <source>
        <strain evidence="2">St015788/2</strain>
        <plasmid evidence="2">pUJ-84KPC</plasmid>
    </source>
</reference>